<evidence type="ECO:0000259" key="1">
    <source>
        <dbReference type="Pfam" id="PF20208"/>
    </source>
</evidence>
<sequence length="304" mass="33791">MVSGEIFSGVKVGEPFKVADGFFIYPLILEESESSVEYDLLEEAIQKGYVKVDEKKDGAEVSTIVVNVNEPKNVLVVEGEVLAGGLQTRTVNISLLLTQGENPIPVSCVERGRWGRYRNYEIGDFLIDSNLRAKKVASVKADRMYRSNQGAVWNHVSNMLFEMGTFSSTESYEDLFVKSGGEIREKIKDIKPVDGQIGMVVVINGEVVGVEMFDKPETWVKLSEKILGSYMLTWFVSNKKSDISEQIKDKVEAFLKSIDEVERSVNKSPVGIGEHHFISKGNLEGFALVKDGKVIHLFVGVQKG</sequence>
<dbReference type="InterPro" id="IPR046699">
    <property type="entry name" value="ARPP-1"/>
</dbReference>
<evidence type="ECO:0000313" key="3">
    <source>
        <dbReference type="Proteomes" id="UP000320623"/>
    </source>
</evidence>
<reference evidence="3" key="1">
    <citation type="submission" date="2015-11" db="EMBL/GenBank/DDBJ databases">
        <authorList>
            <person name="Varghese N."/>
        </authorList>
    </citation>
    <scope>NUCLEOTIDE SEQUENCE [LARGE SCALE GENOMIC DNA]</scope>
</reference>
<dbReference type="EMBL" id="FAOO01000018">
    <property type="protein sequence ID" value="CUU08132.1"/>
    <property type="molecule type" value="Genomic_DNA"/>
</dbReference>
<protein>
    <recommendedName>
        <fullName evidence="1">ARG and Rhodanese-Phosphatase-superfamily-associated domain-containing protein</fullName>
    </recommendedName>
</protein>
<dbReference type="RefSeq" id="WP_140945716.1">
    <property type="nucleotide sequence ID" value="NZ_FAOO01000018.1"/>
</dbReference>
<keyword evidence="3" id="KW-1185">Reference proteome</keyword>
<name>A0A0S4NA92_9BACT</name>
<dbReference type="Proteomes" id="UP000320623">
    <property type="component" value="Unassembled WGS sequence"/>
</dbReference>
<dbReference type="AlphaFoldDB" id="A0A0S4NA92"/>
<organism evidence="2 3">
    <name type="scientific">Candidatus Thermokryptus mobilis</name>
    <dbReference type="NCBI Taxonomy" id="1643428"/>
    <lineage>
        <taxon>Bacteria</taxon>
        <taxon>Pseudomonadati</taxon>
        <taxon>Candidatus Kryptoniota</taxon>
        <taxon>Candidatus Thermokryptus</taxon>
    </lineage>
</organism>
<dbReference type="Pfam" id="PF20208">
    <property type="entry name" value="ARPP-1"/>
    <property type="match status" value="1"/>
</dbReference>
<dbReference type="OrthoDB" id="9796904at2"/>
<accession>A0A0S4NA92</accession>
<proteinExistence type="predicted"/>
<dbReference type="STRING" id="1643428.GCA_001442855_01961"/>
<feature type="domain" description="ARG and Rhodanese-Phosphatase-superfamily-associated" evidence="1">
    <location>
        <begin position="11"/>
        <end position="298"/>
    </location>
</feature>
<gene>
    <name evidence="2" type="ORF">JGI1_02001</name>
</gene>
<evidence type="ECO:0000313" key="2">
    <source>
        <dbReference type="EMBL" id="CUU08132.1"/>
    </source>
</evidence>